<reference evidence="5" key="2">
    <citation type="journal article" date="2007" name="Mol. Genet. Genomics">
        <title>Chloroplast genomes of the diatoms Phaeodactylum tricornutum and Thalassiosira pseudonana: comparison with other plastid genomes of the red lineage.</title>
        <authorList>
            <person name="Oudot-Le Secq M.P."/>
            <person name="Grimwood J."/>
            <person name="Shapiro H."/>
            <person name="Armbrust E.V."/>
            <person name="Bowler C."/>
            <person name="Green B.R."/>
        </authorList>
    </citation>
    <scope>NUCLEOTIDE SEQUENCE [LARGE SCALE GENOMIC DNA]</scope>
</reference>
<evidence type="ECO:0000256" key="4">
    <source>
        <dbReference type="HAMAP-Rule" id="MF_00374"/>
    </source>
</evidence>
<keyword evidence="5" id="KW-0934">Plastid</keyword>
<proteinExistence type="inferred from homology"/>
<dbReference type="GO" id="GO:0009507">
    <property type="term" value="C:chloroplast"/>
    <property type="evidence" value="ECO:0007669"/>
    <property type="project" value="UniProtKB-SubCell"/>
</dbReference>
<dbReference type="GeneID" id="4524756"/>
<evidence type="ECO:0000256" key="1">
    <source>
        <dbReference type="ARBA" id="ARBA00009254"/>
    </source>
</evidence>
<accession>A0T0Y1</accession>
<gene>
    <name evidence="4 5" type="primary">rpl29</name>
</gene>
<evidence type="ECO:0000256" key="2">
    <source>
        <dbReference type="ARBA" id="ARBA00022980"/>
    </source>
</evidence>
<dbReference type="InterPro" id="IPR036049">
    <property type="entry name" value="Ribosomal_uL29_sf"/>
</dbReference>
<reference evidence="5" key="1">
    <citation type="submission" date="2006-10" db="EMBL/GenBank/DDBJ databases">
        <authorList>
            <consortium name="US DOE Joint Genome Institute"/>
            <person name="Oudot-Le Secq M.-P."/>
            <person name="Green B.R."/>
            <person name="Detter J.C."/>
            <person name="Glavina del Rio T."/>
            <person name="Shapiro H."/>
            <person name="Lucas S."/>
            <person name="Grimwood J."/>
            <person name="Richardson P.M."/>
            <person name="Rokhsar D.S."/>
        </authorList>
    </citation>
    <scope>NUCLEOTIDE SEQUENCE</scope>
</reference>
<evidence type="ECO:0000313" key="5">
    <source>
        <dbReference type="EMBL" id="ABK20816.1"/>
    </source>
</evidence>
<keyword evidence="5" id="KW-0150">Chloroplast</keyword>
<sequence length="70" mass="8163">MGKTYKEIEATFASSNPPYIEVVEEIRETEKILFDLRFKKATRQPFKSHEIKTAKKKVAQLKTFLCQAVK</sequence>
<dbReference type="GO" id="GO:0005840">
    <property type="term" value="C:ribosome"/>
    <property type="evidence" value="ECO:0007669"/>
    <property type="project" value="UniProtKB-KW"/>
</dbReference>
<dbReference type="GO" id="GO:0006412">
    <property type="term" value="P:translation"/>
    <property type="evidence" value="ECO:0007669"/>
    <property type="project" value="UniProtKB-UniRule"/>
</dbReference>
<dbReference type="AlphaFoldDB" id="A0T0Y1"/>
<dbReference type="InterPro" id="IPR001854">
    <property type="entry name" value="Ribosomal_uL29"/>
</dbReference>
<evidence type="ECO:0000256" key="3">
    <source>
        <dbReference type="ARBA" id="ARBA00023274"/>
    </source>
</evidence>
<name>A0T0Y1_THAPS</name>
<dbReference type="GO" id="GO:0003735">
    <property type="term" value="F:structural constituent of ribosome"/>
    <property type="evidence" value="ECO:0007669"/>
    <property type="project" value="InterPro"/>
</dbReference>
<keyword evidence="2 4" id="KW-0689">Ribosomal protein</keyword>
<dbReference type="HAMAP" id="MF_00374">
    <property type="entry name" value="Ribosomal_uL29"/>
    <property type="match status" value="1"/>
</dbReference>
<dbReference type="RefSeq" id="YP_874593.1">
    <property type="nucleotide sequence ID" value="NC_008589.1"/>
</dbReference>
<comment type="similarity">
    <text evidence="1 4">Belongs to the universal ribosomal protein uL29 family.</text>
</comment>
<dbReference type="NCBIfam" id="TIGR00012">
    <property type="entry name" value="L29"/>
    <property type="match status" value="1"/>
</dbReference>
<reference evidence="6" key="3">
    <citation type="journal article" date="2021" name="Ecol Indic">
        <title>Morphological and molecular identification reveals that waters from an isolated oasis in Tamanrasset (extreme South of Algerian Sahara) are colonized by opportunistic and pollution-tolerant diatom species.</title>
        <authorList>
            <person name="Gastineau R."/>
            <person name="Hamedi C."/>
            <person name="Baba Hamed M.B."/>
            <person name="Abi-Ayad S.-M.E.-A."/>
            <person name="Bak M."/>
            <person name="Lemieux C."/>
            <person name="Turmel M."/>
            <person name="Dobosz S."/>
            <person name="Wrobel R.J."/>
            <person name="Kierzek A."/>
            <person name="Lange-Bertalot H."/>
            <person name="Witkowski A."/>
        </authorList>
    </citation>
    <scope>NUCLEOTIDE SEQUENCE</scope>
    <source>
        <strain evidence="6">SZCER1827</strain>
    </source>
</reference>
<dbReference type="Gene3D" id="1.10.287.310">
    <property type="match status" value="1"/>
</dbReference>
<geneLocation type="chloroplast" evidence="5"/>
<protein>
    <recommendedName>
        <fullName evidence="4">Large ribosomal subunit protein uL29c</fullName>
    </recommendedName>
</protein>
<organism evidence="5">
    <name type="scientific">Thalassiosira pseudonana</name>
    <name type="common">Marine diatom</name>
    <name type="synonym">Cyclotella nana</name>
    <dbReference type="NCBI Taxonomy" id="35128"/>
    <lineage>
        <taxon>Eukaryota</taxon>
        <taxon>Sar</taxon>
        <taxon>Stramenopiles</taxon>
        <taxon>Ochrophyta</taxon>
        <taxon>Bacillariophyta</taxon>
        <taxon>Coscinodiscophyceae</taxon>
        <taxon>Thalassiosirophycidae</taxon>
        <taxon>Thalassiosirales</taxon>
        <taxon>Thalassiosiraceae</taxon>
        <taxon>Thalassiosira</taxon>
    </lineage>
</organism>
<dbReference type="EMBL" id="MT383637">
    <property type="protein sequence ID" value="QWM93062.1"/>
    <property type="molecule type" value="Genomic_DNA"/>
</dbReference>
<comment type="subcellular location">
    <subcellularLocation>
        <location evidence="4">Plastid</location>
        <location evidence="4">Chloroplast</location>
    </subcellularLocation>
</comment>
<dbReference type="EMBL" id="EF067921">
    <property type="protein sequence ID" value="ABK20816.1"/>
    <property type="molecule type" value="Genomic_DNA"/>
</dbReference>
<evidence type="ECO:0000313" key="6">
    <source>
        <dbReference type="EMBL" id="QWM93062.1"/>
    </source>
</evidence>
<dbReference type="SUPFAM" id="SSF46561">
    <property type="entry name" value="Ribosomal protein L29 (L29p)"/>
    <property type="match status" value="1"/>
</dbReference>
<dbReference type="Pfam" id="PF00831">
    <property type="entry name" value="Ribosomal_L29"/>
    <property type="match status" value="1"/>
</dbReference>
<dbReference type="GO" id="GO:1990904">
    <property type="term" value="C:ribonucleoprotein complex"/>
    <property type="evidence" value="ECO:0007669"/>
    <property type="project" value="UniProtKB-KW"/>
</dbReference>
<keyword evidence="3 4" id="KW-0687">Ribonucleoprotein</keyword>